<dbReference type="PANTHER" id="PTHR33841">
    <property type="entry name" value="DNA METHYLTRANSFERASE YEEA-RELATED"/>
    <property type="match status" value="1"/>
</dbReference>
<dbReference type="PANTHER" id="PTHR33841:SF1">
    <property type="entry name" value="DNA METHYLTRANSFERASE A"/>
    <property type="match status" value="1"/>
</dbReference>
<keyword evidence="8" id="KW-1185">Reference proteome</keyword>
<sequence length="1207" mass="139620">MNTNKLKKFAQETRRKLLKQVNGKLEHVLNTDSSELRGKAQTVKELKKELDTLGREALVDKVAYTWFNRLVALRYMDARGYQPLEMAILTPQEGQVSPQILQEAMAGHIPGELKVNTQQVMDILDGRTSSSNPENEAYRRLLVASCNHLHSIFPFLFEAIDDYTELLLPDDLTSEFSIVQDVIDGMTDEDCHQVEILGWLYQFYISEKKDEVFASKGKVKKEEIPAATQLFTPRWIVEYMVQNTVGKLWVLNHPNSRLKEHMEYYIESKVTSEDVLTIDTPEELTLLDQACGSGHILVYGFELLYKIYEEEGYAPSDIPRLIIEHNLHGFEIDERAAQLAGLAILMKAREKQQRLFRKSEVPEPNITCFEDLTLSDEEIKNTLKSTGVDFSDELLHDLQNMQQATNFGSLIVPHASLQETQQAKTACEQAMDSADLFEKEKLEQLMIALETLKKLAVKVCCVVDNPPYMGSGNMNKELSEFVKANYSDSKSDLMTCFMECGLKGLEEKGILGMINQQNWMFLSSYKKIREKIIDDSFIDTLLHLGPRTFPEIGGEVVQNVSFTLLNTKKGKKGQFYRLVNFGSSSLKSSKTLEAIQNPNCGWYYNALQRDFEKIPGSPIGYWLSENEIKSFDNLNTLKEAISPCQGLATTNNSLFIRYWSEITYSDIDFEAQAEADTIKDQFTWFPVNKGGGFHKWFGKRELVIEFSNQGQRICDYIDNTPGVKVKSNGRVINRDKYFKTALEWNRIGSGYFSARFSPRGSIFETASVHGFPKDDDRFFVLAYLNSKVAFNFLSILSPTLTFQVGDVGRLPITVTKNEEVENLSKNNVAIAKKDWNSRETSWDFQQNELIRFNKEGGIDTLEDAYEHYRQYWTNKFFQLHQNEEELNRQFIEIYGLEEELTPEVPLDEITILQEELDSKKLKKKDSDLRRQKSEGRNPDLPFKDKEVFAQFISYAVGCMFGRYSLDKDGLILANQGETLEDYLKKVEKSKAEATFLPDDDNIIPVLDDEWFEDDIVFRFHEFLKTSFGEEHFQKNLAFIEEHITHNDIRKYFDKTFYTDHYKRYNKRPIYWKFSSPKGHFSVLIYMHRYTQDTLNNILNNYLREFVNKLKTRKEQMQHLENTGSASEKAQASKEIDKLNKMIADCQTYEREILYPLASERIEMDLDDGVLVNYNLFGKAVEEIKSVNDKKKKKKVKEFDWIDGGRIR</sequence>
<reference evidence="7" key="2">
    <citation type="submission" date="2024-05" db="EMBL/GenBank/DDBJ databases">
        <title>Rhodohalobacter halophilus gen. nov., sp. nov., a moderately halophilic member of the family Balneolaceae.</title>
        <authorList>
            <person name="Xia J."/>
        </authorList>
    </citation>
    <scope>NUCLEOTIDE SEQUENCE</scope>
    <source>
        <strain evidence="7">WB101</strain>
    </source>
</reference>
<dbReference type="InterPro" id="IPR047939">
    <property type="entry name" value="BREX_1_PglX"/>
</dbReference>
<evidence type="ECO:0000256" key="2">
    <source>
        <dbReference type="ARBA" id="ARBA00022603"/>
    </source>
</evidence>
<keyword evidence="2 7" id="KW-0489">Methyltransferase</keyword>
<dbReference type="Proteomes" id="UP001165366">
    <property type="component" value="Unassembled WGS sequence"/>
</dbReference>
<accession>A0ABS9KA79</accession>
<protein>
    <recommendedName>
        <fullName evidence="1">site-specific DNA-methyltransferase (adenine-specific)</fullName>
        <ecNumber evidence="1">2.1.1.72</ecNumber>
    </recommendedName>
</protein>
<evidence type="ECO:0000256" key="4">
    <source>
        <dbReference type="ARBA" id="ARBA00022691"/>
    </source>
</evidence>
<reference evidence="7" key="1">
    <citation type="submission" date="2022-01" db="EMBL/GenBank/DDBJ databases">
        <authorList>
            <person name="Wang Y."/>
        </authorList>
    </citation>
    <scope>NUCLEOTIDE SEQUENCE</scope>
    <source>
        <strain evidence="7">WB101</strain>
    </source>
</reference>
<dbReference type="Pfam" id="PF07669">
    <property type="entry name" value="Eco57I"/>
    <property type="match status" value="1"/>
</dbReference>
<evidence type="ECO:0000256" key="3">
    <source>
        <dbReference type="ARBA" id="ARBA00022679"/>
    </source>
</evidence>
<dbReference type="EC" id="2.1.1.72" evidence="1"/>
<dbReference type="InterPro" id="IPR011639">
    <property type="entry name" value="MethylTrfase_TaqI-like_dom"/>
</dbReference>
<feature type="domain" description="Type II methyltransferase M.TaqI-like" evidence="6">
    <location>
        <begin position="325"/>
        <end position="545"/>
    </location>
</feature>
<comment type="catalytic activity">
    <reaction evidence="5">
        <text>a 2'-deoxyadenosine in DNA + S-adenosyl-L-methionine = an N(6)-methyl-2'-deoxyadenosine in DNA + S-adenosyl-L-homocysteine + H(+)</text>
        <dbReference type="Rhea" id="RHEA:15197"/>
        <dbReference type="Rhea" id="RHEA-COMP:12418"/>
        <dbReference type="Rhea" id="RHEA-COMP:12419"/>
        <dbReference type="ChEBI" id="CHEBI:15378"/>
        <dbReference type="ChEBI" id="CHEBI:57856"/>
        <dbReference type="ChEBI" id="CHEBI:59789"/>
        <dbReference type="ChEBI" id="CHEBI:90615"/>
        <dbReference type="ChEBI" id="CHEBI:90616"/>
        <dbReference type="EC" id="2.1.1.72"/>
    </reaction>
</comment>
<comment type="caution">
    <text evidence="7">The sequence shown here is derived from an EMBL/GenBank/DDBJ whole genome shotgun (WGS) entry which is preliminary data.</text>
</comment>
<keyword evidence="4" id="KW-0949">S-adenosyl-L-methionine</keyword>
<evidence type="ECO:0000256" key="5">
    <source>
        <dbReference type="ARBA" id="ARBA00047942"/>
    </source>
</evidence>
<dbReference type="PRINTS" id="PR00507">
    <property type="entry name" value="N12N6MTFRASE"/>
</dbReference>
<proteinExistence type="predicted"/>
<dbReference type="SUPFAM" id="SSF53335">
    <property type="entry name" value="S-adenosyl-L-methionine-dependent methyltransferases"/>
    <property type="match status" value="1"/>
</dbReference>
<evidence type="ECO:0000259" key="6">
    <source>
        <dbReference type="Pfam" id="PF07669"/>
    </source>
</evidence>
<dbReference type="NCBIfam" id="NF033452">
    <property type="entry name" value="BREX_1_MTaseX"/>
    <property type="match status" value="1"/>
</dbReference>
<dbReference type="InterPro" id="IPR029063">
    <property type="entry name" value="SAM-dependent_MTases_sf"/>
</dbReference>
<gene>
    <name evidence="7" type="primary">pglX</name>
    <name evidence="7" type="ORF">L6773_04290</name>
</gene>
<name>A0ABS9KA79_9BACT</name>
<dbReference type="GO" id="GO:0032259">
    <property type="term" value="P:methylation"/>
    <property type="evidence" value="ECO:0007669"/>
    <property type="project" value="UniProtKB-KW"/>
</dbReference>
<dbReference type="EMBL" id="JAKLWS010000003">
    <property type="protein sequence ID" value="MCG2587770.1"/>
    <property type="molecule type" value="Genomic_DNA"/>
</dbReference>
<dbReference type="Gene3D" id="3.40.50.150">
    <property type="entry name" value="Vaccinia Virus protein VP39"/>
    <property type="match status" value="1"/>
</dbReference>
<evidence type="ECO:0000313" key="7">
    <source>
        <dbReference type="EMBL" id="MCG2587770.1"/>
    </source>
</evidence>
<keyword evidence="3 7" id="KW-0808">Transferase</keyword>
<evidence type="ECO:0000256" key="1">
    <source>
        <dbReference type="ARBA" id="ARBA00011900"/>
    </source>
</evidence>
<organism evidence="7 8">
    <name type="scientific">Rhodohalobacter sulfatireducens</name>
    <dbReference type="NCBI Taxonomy" id="2911366"/>
    <lineage>
        <taxon>Bacteria</taxon>
        <taxon>Pseudomonadati</taxon>
        <taxon>Balneolota</taxon>
        <taxon>Balneolia</taxon>
        <taxon>Balneolales</taxon>
        <taxon>Balneolaceae</taxon>
        <taxon>Rhodohalobacter</taxon>
    </lineage>
</organism>
<dbReference type="RefSeq" id="WP_237852613.1">
    <property type="nucleotide sequence ID" value="NZ_JAKLWS010000003.1"/>
</dbReference>
<evidence type="ECO:0000313" key="8">
    <source>
        <dbReference type="Proteomes" id="UP001165366"/>
    </source>
</evidence>
<dbReference type="GO" id="GO:0009007">
    <property type="term" value="F:site-specific DNA-methyltransferase (adenine-specific) activity"/>
    <property type="evidence" value="ECO:0007669"/>
    <property type="project" value="UniProtKB-EC"/>
</dbReference>
<dbReference type="InterPro" id="IPR050953">
    <property type="entry name" value="N4_N6_ade-DNA_methylase"/>
</dbReference>